<keyword evidence="1" id="KW-0812">Transmembrane</keyword>
<feature type="transmembrane region" description="Helical" evidence="1">
    <location>
        <begin position="20"/>
        <end position="38"/>
    </location>
</feature>
<sequence>MSHAGSAFHEAGRGARAPRIGPVLVLAVGCAAVIVWVLRERALYVPVGSIQSTMPMGGHGHGLDLRVPAPRAGPGPSRAALAVLALHQAIAGVALAAWGVRRLCARVGRDVQGAAALLGFAVAAAVVMAVVCVPAAHLALGAVSSSVAVAEAVAVLRLTFMLTVVGGMLLGVP</sequence>
<protein>
    <submittedName>
        <fullName evidence="2">Uncharacterized protein</fullName>
    </submittedName>
</protein>
<keyword evidence="3" id="KW-1185">Reference proteome</keyword>
<evidence type="ECO:0000313" key="3">
    <source>
        <dbReference type="Proteomes" id="UP000256661"/>
    </source>
</evidence>
<proteinExistence type="predicted"/>
<evidence type="ECO:0000313" key="2">
    <source>
        <dbReference type="EMBL" id="REE99036.1"/>
    </source>
</evidence>
<keyword evidence="1" id="KW-1133">Transmembrane helix</keyword>
<comment type="caution">
    <text evidence="2">The sequence shown here is derived from an EMBL/GenBank/DDBJ whole genome shotgun (WGS) entry which is preliminary data.</text>
</comment>
<dbReference type="RefSeq" id="WP_116024403.1">
    <property type="nucleotide sequence ID" value="NZ_QTTT01000001.1"/>
</dbReference>
<dbReference type="EMBL" id="QTTT01000001">
    <property type="protein sequence ID" value="REE99036.1"/>
    <property type="molecule type" value="Genomic_DNA"/>
</dbReference>
<reference evidence="2 3" key="1">
    <citation type="submission" date="2018-08" db="EMBL/GenBank/DDBJ databases">
        <title>Sequencing the genomes of 1000 actinobacteria strains.</title>
        <authorList>
            <person name="Klenk H.-P."/>
        </authorList>
    </citation>
    <scope>NUCLEOTIDE SEQUENCE [LARGE SCALE GENOMIC DNA]</scope>
    <source>
        <strain evidence="2 3">DSM 43927</strain>
    </source>
</reference>
<organism evidence="2 3">
    <name type="scientific">Thermomonospora umbrina</name>
    <dbReference type="NCBI Taxonomy" id="111806"/>
    <lineage>
        <taxon>Bacteria</taxon>
        <taxon>Bacillati</taxon>
        <taxon>Actinomycetota</taxon>
        <taxon>Actinomycetes</taxon>
        <taxon>Streptosporangiales</taxon>
        <taxon>Thermomonosporaceae</taxon>
        <taxon>Thermomonospora</taxon>
    </lineage>
</organism>
<feature type="transmembrane region" description="Helical" evidence="1">
    <location>
        <begin position="79"/>
        <end position="101"/>
    </location>
</feature>
<keyword evidence="1" id="KW-0472">Membrane</keyword>
<accession>A0A3D9SSS4</accession>
<dbReference type="Proteomes" id="UP000256661">
    <property type="component" value="Unassembled WGS sequence"/>
</dbReference>
<name>A0A3D9SSS4_9ACTN</name>
<evidence type="ECO:0000256" key="1">
    <source>
        <dbReference type="SAM" id="Phobius"/>
    </source>
</evidence>
<feature type="transmembrane region" description="Helical" evidence="1">
    <location>
        <begin position="113"/>
        <end position="140"/>
    </location>
</feature>
<gene>
    <name evidence="2" type="ORF">DFJ69_4541</name>
</gene>
<dbReference type="AlphaFoldDB" id="A0A3D9SSS4"/>
<feature type="transmembrane region" description="Helical" evidence="1">
    <location>
        <begin position="152"/>
        <end position="172"/>
    </location>
</feature>